<dbReference type="Proteomes" id="UP001183176">
    <property type="component" value="Unassembled WGS sequence"/>
</dbReference>
<feature type="domain" description="GCN5-related N-acetyltransferase Rv2170-like" evidence="1">
    <location>
        <begin position="101"/>
        <end position="165"/>
    </location>
</feature>
<protein>
    <submittedName>
        <fullName evidence="2">GNAT family N-acetyltransferase</fullName>
        <ecNumber evidence="2">2.3.1.-</ecNumber>
    </submittedName>
</protein>
<accession>A0ABU2J8M0</accession>
<dbReference type="SUPFAM" id="SSF55729">
    <property type="entry name" value="Acyl-CoA N-acyltransferases (Nat)"/>
    <property type="match status" value="1"/>
</dbReference>
<dbReference type="GO" id="GO:0016746">
    <property type="term" value="F:acyltransferase activity"/>
    <property type="evidence" value="ECO:0007669"/>
    <property type="project" value="UniProtKB-KW"/>
</dbReference>
<keyword evidence="3" id="KW-1185">Reference proteome</keyword>
<dbReference type="Gene3D" id="3.40.630.30">
    <property type="match status" value="1"/>
</dbReference>
<dbReference type="RefSeq" id="WP_311422489.1">
    <property type="nucleotide sequence ID" value="NZ_JAVREH010000007.1"/>
</dbReference>
<evidence type="ECO:0000313" key="2">
    <source>
        <dbReference type="EMBL" id="MDT0261333.1"/>
    </source>
</evidence>
<keyword evidence="2" id="KW-0808">Transferase</keyword>
<dbReference type="InterPro" id="IPR013653">
    <property type="entry name" value="GCN5-like_dom"/>
</dbReference>
<name>A0ABU2J8M0_9ACTN</name>
<evidence type="ECO:0000313" key="3">
    <source>
        <dbReference type="Proteomes" id="UP001183176"/>
    </source>
</evidence>
<keyword evidence="2" id="KW-0012">Acyltransferase</keyword>
<reference evidence="3" key="1">
    <citation type="submission" date="2023-07" db="EMBL/GenBank/DDBJ databases">
        <title>30 novel species of actinomycetes from the DSMZ collection.</title>
        <authorList>
            <person name="Nouioui I."/>
        </authorList>
    </citation>
    <scope>NUCLEOTIDE SEQUENCE [LARGE SCALE GENOMIC DNA]</scope>
    <source>
        <strain evidence="3">DSM 44399</strain>
    </source>
</reference>
<proteinExistence type="predicted"/>
<organism evidence="2 3">
    <name type="scientific">Jatrophihabitans lederbergiae</name>
    <dbReference type="NCBI Taxonomy" id="3075547"/>
    <lineage>
        <taxon>Bacteria</taxon>
        <taxon>Bacillati</taxon>
        <taxon>Actinomycetota</taxon>
        <taxon>Actinomycetes</taxon>
        <taxon>Jatrophihabitantales</taxon>
        <taxon>Jatrophihabitantaceae</taxon>
        <taxon>Jatrophihabitans</taxon>
    </lineage>
</organism>
<dbReference type="InterPro" id="IPR016181">
    <property type="entry name" value="Acyl_CoA_acyltransferase"/>
</dbReference>
<comment type="caution">
    <text evidence="2">The sequence shown here is derived from an EMBL/GenBank/DDBJ whole genome shotgun (WGS) entry which is preliminary data.</text>
</comment>
<evidence type="ECO:0000259" key="1">
    <source>
        <dbReference type="Pfam" id="PF08445"/>
    </source>
</evidence>
<dbReference type="EMBL" id="JAVREH010000007">
    <property type="protein sequence ID" value="MDT0261333.1"/>
    <property type="molecule type" value="Genomic_DNA"/>
</dbReference>
<sequence length="197" mass="21310">MDDATEPGLPAHAVTVVDVAPSQVRARLDEAMAIYVAAMDYAPSSGSQRGVHLLRHASLDSFRCRAALDGDGTMLAFGYGYTSLPGQWWHDLVHRAIGGNADEWLHNAFELSELHVLPSAQGRGLGEQVLRSLATGLRHQTMVLSTPEGENRAWRLYCRLGFVDLARKHMFPGDHRPFGVLGATLPFAPAPSAGPTS</sequence>
<dbReference type="EC" id="2.3.1.-" evidence="2"/>
<gene>
    <name evidence="2" type="ORF">RM423_07985</name>
</gene>
<dbReference type="Pfam" id="PF08445">
    <property type="entry name" value="FR47"/>
    <property type="match status" value="1"/>
</dbReference>